<evidence type="ECO:0000256" key="7">
    <source>
        <dbReference type="ARBA" id="ARBA00022801"/>
    </source>
</evidence>
<dbReference type="Pfam" id="PF02163">
    <property type="entry name" value="Peptidase_M50"/>
    <property type="match status" value="2"/>
</dbReference>
<dbReference type="RefSeq" id="WP_089863841.1">
    <property type="nucleotide sequence ID" value="NZ_FNGL01000003.1"/>
</dbReference>
<keyword evidence="10" id="KW-0482">Metalloprotease</keyword>
<keyword evidence="7" id="KW-0378">Hydrolase</keyword>
<dbReference type="InterPro" id="IPR008915">
    <property type="entry name" value="Peptidase_M50"/>
</dbReference>
<comment type="caution">
    <text evidence="14">The sequence shown here is derived from an EMBL/GenBank/DDBJ whole genome shotgun (WGS) entry which is preliminary data.</text>
</comment>
<evidence type="ECO:0000256" key="4">
    <source>
        <dbReference type="ARBA" id="ARBA00022670"/>
    </source>
</evidence>
<proteinExistence type="inferred from homology"/>
<dbReference type="PANTHER" id="PTHR39188:SF3">
    <property type="entry name" value="STAGE IV SPORULATION PROTEIN FB"/>
    <property type="match status" value="1"/>
</dbReference>
<feature type="domain" description="Peptidase M50" evidence="13">
    <location>
        <begin position="103"/>
        <end position="158"/>
    </location>
</feature>
<keyword evidence="5 12" id="KW-0812">Transmembrane</keyword>
<dbReference type="PANTHER" id="PTHR39188">
    <property type="entry name" value="MEMBRANE-ASSOCIATED ZINC METALLOPROTEASE M50B"/>
    <property type="match status" value="1"/>
</dbReference>
<evidence type="ECO:0000256" key="11">
    <source>
        <dbReference type="ARBA" id="ARBA00023136"/>
    </source>
</evidence>
<protein>
    <submittedName>
        <fullName evidence="14">Stage IV sporulation protein FB</fullName>
    </submittedName>
</protein>
<feature type="transmembrane region" description="Helical" evidence="12">
    <location>
        <begin position="7"/>
        <end position="33"/>
    </location>
</feature>
<evidence type="ECO:0000256" key="5">
    <source>
        <dbReference type="ARBA" id="ARBA00022692"/>
    </source>
</evidence>
<organism evidence="14 15">
    <name type="scientific">Clostridium cochlearium</name>
    <dbReference type="NCBI Taxonomy" id="1494"/>
    <lineage>
        <taxon>Bacteria</taxon>
        <taxon>Bacillati</taxon>
        <taxon>Bacillota</taxon>
        <taxon>Clostridia</taxon>
        <taxon>Eubacteriales</taxon>
        <taxon>Clostridiaceae</taxon>
        <taxon>Clostridium</taxon>
    </lineage>
</organism>
<feature type="transmembrane region" description="Helical" evidence="12">
    <location>
        <begin position="75"/>
        <end position="96"/>
    </location>
</feature>
<name>A0ABY0QJD7_CLOCO</name>
<evidence type="ECO:0000256" key="3">
    <source>
        <dbReference type="ARBA" id="ARBA00007931"/>
    </source>
</evidence>
<evidence type="ECO:0000313" key="15">
    <source>
        <dbReference type="Proteomes" id="UP000198811"/>
    </source>
</evidence>
<keyword evidence="8" id="KW-0862">Zinc</keyword>
<evidence type="ECO:0000256" key="10">
    <source>
        <dbReference type="ARBA" id="ARBA00023049"/>
    </source>
</evidence>
<dbReference type="CDD" id="cd06161">
    <property type="entry name" value="S2P-M50_SpoIVFB"/>
    <property type="match status" value="1"/>
</dbReference>
<dbReference type="SUPFAM" id="SSF54631">
    <property type="entry name" value="CBS-domain pair"/>
    <property type="match status" value="1"/>
</dbReference>
<comment type="subcellular location">
    <subcellularLocation>
        <location evidence="2">Membrane</location>
        <topology evidence="2">Multi-pass membrane protein</topology>
    </subcellularLocation>
</comment>
<feature type="transmembrane region" description="Helical" evidence="12">
    <location>
        <begin position="147"/>
        <end position="168"/>
    </location>
</feature>
<feature type="transmembrane region" description="Helical" evidence="12">
    <location>
        <begin position="45"/>
        <end position="63"/>
    </location>
</feature>
<evidence type="ECO:0000256" key="9">
    <source>
        <dbReference type="ARBA" id="ARBA00022989"/>
    </source>
</evidence>
<evidence type="ECO:0000256" key="6">
    <source>
        <dbReference type="ARBA" id="ARBA00022723"/>
    </source>
</evidence>
<keyword evidence="11 12" id="KW-0472">Membrane</keyword>
<comment type="cofactor">
    <cofactor evidence="1">
        <name>Zn(2+)</name>
        <dbReference type="ChEBI" id="CHEBI:29105"/>
    </cofactor>
</comment>
<accession>A0ABY0QJD7</accession>
<keyword evidence="4" id="KW-0645">Protease</keyword>
<evidence type="ECO:0000256" key="8">
    <source>
        <dbReference type="ARBA" id="ARBA00022833"/>
    </source>
</evidence>
<sequence>MVKINKYFLPYVIILLMLGFKEKIIFSFILVFLHELIHCAVARVLGFKGFNIEILPIGAVLKLKDIEEASAKEDLIIALSAPAFNVFLGILFYFLYGMYGRDLYYTFFQYNMIIGGINLIPAFPLDGGRIVRDVIRSKTVYKVANKATVYISIFIGIILMGIYLFLFFGGNNNISLGMISIFIMISSLNEKNRMAYVIMSDIINKQDKFVKRGYIENNSISVYYKKDLLNVISIIEKNKYNIFLVLDENMNIIDTLYESDILEGLKLYGNISLEELLAMNNEQ</sequence>
<gene>
    <name evidence="14" type="ORF">SAMN05216497_10387</name>
</gene>
<evidence type="ECO:0000313" key="14">
    <source>
        <dbReference type="EMBL" id="SDK96173.1"/>
    </source>
</evidence>
<dbReference type="Proteomes" id="UP000198811">
    <property type="component" value="Unassembled WGS sequence"/>
</dbReference>
<comment type="similarity">
    <text evidence="3">Belongs to the peptidase M50B family.</text>
</comment>
<feature type="transmembrane region" description="Helical" evidence="12">
    <location>
        <begin position="108"/>
        <end position="126"/>
    </location>
</feature>
<feature type="domain" description="Peptidase M50" evidence="13">
    <location>
        <begin position="28"/>
        <end position="97"/>
    </location>
</feature>
<evidence type="ECO:0000256" key="2">
    <source>
        <dbReference type="ARBA" id="ARBA00004141"/>
    </source>
</evidence>
<evidence type="ECO:0000259" key="13">
    <source>
        <dbReference type="Pfam" id="PF02163"/>
    </source>
</evidence>
<keyword evidence="9 12" id="KW-1133">Transmembrane helix</keyword>
<reference evidence="14 15" key="1">
    <citation type="submission" date="2016-10" db="EMBL/GenBank/DDBJ databases">
        <authorList>
            <person name="Varghese N."/>
            <person name="Submissions S."/>
        </authorList>
    </citation>
    <scope>NUCLEOTIDE SEQUENCE [LARGE SCALE GENOMIC DNA]</scope>
    <source>
        <strain evidence="14 15">NLAE-zl-C224</strain>
    </source>
</reference>
<dbReference type="EMBL" id="FNGL01000003">
    <property type="protein sequence ID" value="SDK96173.1"/>
    <property type="molecule type" value="Genomic_DNA"/>
</dbReference>
<evidence type="ECO:0000256" key="1">
    <source>
        <dbReference type="ARBA" id="ARBA00001947"/>
    </source>
</evidence>
<dbReference type="InterPro" id="IPR046342">
    <property type="entry name" value="CBS_dom_sf"/>
</dbReference>
<evidence type="ECO:0000256" key="12">
    <source>
        <dbReference type="SAM" id="Phobius"/>
    </source>
</evidence>
<keyword evidence="15" id="KW-1185">Reference proteome</keyword>
<keyword evidence="6" id="KW-0479">Metal-binding</keyword>